<dbReference type="Proteomes" id="UP000660024">
    <property type="component" value="Unassembled WGS sequence"/>
</dbReference>
<keyword evidence="7" id="KW-1185">Reference proteome</keyword>
<dbReference type="InterPro" id="IPR027417">
    <property type="entry name" value="P-loop_NTPase"/>
</dbReference>
<comment type="caution">
    <text evidence="6">The sequence shown here is derived from an EMBL/GenBank/DDBJ whole genome shotgun (WGS) entry which is preliminary data.</text>
</comment>
<evidence type="ECO:0000256" key="1">
    <source>
        <dbReference type="ARBA" id="ARBA00005417"/>
    </source>
</evidence>
<dbReference type="PANTHER" id="PTHR43117:SF4">
    <property type="entry name" value="OSMOPROTECTANT IMPORT ATP-BINDING PROTEIN OSMV"/>
    <property type="match status" value="1"/>
</dbReference>
<dbReference type="RefSeq" id="WP_200584973.1">
    <property type="nucleotide sequence ID" value="NZ_JAEHFY010000005.1"/>
</dbReference>
<dbReference type="PROSITE" id="PS00211">
    <property type="entry name" value="ABC_TRANSPORTER_1"/>
    <property type="match status" value="1"/>
</dbReference>
<protein>
    <submittedName>
        <fullName evidence="6">ABC transporter ATP-binding protein</fullName>
    </submittedName>
</protein>
<sequence>MIELKNISKSFDKTNAVKNISFSVLKDETLVLLGTSGCGKTTTLKMINRLIKADSGDIFINGENIKKINEEKLRLGIGYVLQNHGLLPHYTIEQNIAIVPNLLRWGKDKTDSRMEEMLHKLHLPLNLKDKYPNQLSGGQQQRVGLARALMAKPPILLMDEPFGALDPITKESIKKEFLTLDELQNKAIVMVTHDIQEAFELGDRICLMSNGEMIQIGKPTELLEKPRNGLVKDFFRGQKLQLSLKAIEVKNLSPFLEPSADRYDDAISIDHQSVWDILEILAEKPFCRLEINGELKKATNGSLMEAIEKFKATKNGTTE</sequence>
<keyword evidence="2" id="KW-0813">Transport</keyword>
<evidence type="ECO:0000256" key="2">
    <source>
        <dbReference type="ARBA" id="ARBA00022448"/>
    </source>
</evidence>
<reference evidence="6 7" key="1">
    <citation type="submission" date="2020-12" db="EMBL/GenBank/DDBJ databases">
        <title>Bacterial novel species Pedobacter sp. SD-b isolated from soil.</title>
        <authorList>
            <person name="Jung H.-Y."/>
        </authorList>
    </citation>
    <scope>NUCLEOTIDE SEQUENCE [LARGE SCALE GENOMIC DNA]</scope>
    <source>
        <strain evidence="6 7">SD-b</strain>
    </source>
</reference>
<keyword evidence="3" id="KW-0547">Nucleotide-binding</keyword>
<dbReference type="PANTHER" id="PTHR43117">
    <property type="entry name" value="OSMOPROTECTANT IMPORT ATP-BINDING PROTEIN OSMV"/>
    <property type="match status" value="1"/>
</dbReference>
<organism evidence="6 7">
    <name type="scientific">Pedobacter segetis</name>
    <dbReference type="NCBI Taxonomy" id="2793069"/>
    <lineage>
        <taxon>Bacteria</taxon>
        <taxon>Pseudomonadati</taxon>
        <taxon>Bacteroidota</taxon>
        <taxon>Sphingobacteriia</taxon>
        <taxon>Sphingobacteriales</taxon>
        <taxon>Sphingobacteriaceae</taxon>
        <taxon>Pedobacter</taxon>
    </lineage>
</organism>
<dbReference type="InterPro" id="IPR003439">
    <property type="entry name" value="ABC_transporter-like_ATP-bd"/>
</dbReference>
<name>A0ABS1BH35_9SPHI</name>
<dbReference type="Gene3D" id="3.40.50.300">
    <property type="entry name" value="P-loop containing nucleotide triphosphate hydrolases"/>
    <property type="match status" value="1"/>
</dbReference>
<dbReference type="SUPFAM" id="SSF52540">
    <property type="entry name" value="P-loop containing nucleoside triphosphate hydrolases"/>
    <property type="match status" value="1"/>
</dbReference>
<evidence type="ECO:0000313" key="7">
    <source>
        <dbReference type="Proteomes" id="UP000660024"/>
    </source>
</evidence>
<dbReference type="EMBL" id="JAEHFY010000005">
    <property type="protein sequence ID" value="MBK0382189.1"/>
    <property type="molecule type" value="Genomic_DNA"/>
</dbReference>
<dbReference type="InterPro" id="IPR003593">
    <property type="entry name" value="AAA+_ATPase"/>
</dbReference>
<dbReference type="InterPro" id="IPR017871">
    <property type="entry name" value="ABC_transporter-like_CS"/>
</dbReference>
<dbReference type="SMART" id="SM00382">
    <property type="entry name" value="AAA"/>
    <property type="match status" value="1"/>
</dbReference>
<dbReference type="Pfam" id="PF00005">
    <property type="entry name" value="ABC_tran"/>
    <property type="match status" value="1"/>
</dbReference>
<comment type="similarity">
    <text evidence="1">Belongs to the ABC transporter superfamily.</text>
</comment>
<evidence type="ECO:0000313" key="6">
    <source>
        <dbReference type="EMBL" id="MBK0382189.1"/>
    </source>
</evidence>
<feature type="domain" description="ABC transporter" evidence="5">
    <location>
        <begin position="2"/>
        <end position="235"/>
    </location>
</feature>
<proteinExistence type="inferred from homology"/>
<evidence type="ECO:0000256" key="3">
    <source>
        <dbReference type="ARBA" id="ARBA00022741"/>
    </source>
</evidence>
<keyword evidence="4 6" id="KW-0067">ATP-binding</keyword>
<dbReference type="PROSITE" id="PS50893">
    <property type="entry name" value="ABC_TRANSPORTER_2"/>
    <property type="match status" value="1"/>
</dbReference>
<evidence type="ECO:0000256" key="4">
    <source>
        <dbReference type="ARBA" id="ARBA00022840"/>
    </source>
</evidence>
<evidence type="ECO:0000259" key="5">
    <source>
        <dbReference type="PROSITE" id="PS50893"/>
    </source>
</evidence>
<accession>A0ABS1BH35</accession>
<dbReference type="GO" id="GO:0005524">
    <property type="term" value="F:ATP binding"/>
    <property type="evidence" value="ECO:0007669"/>
    <property type="project" value="UniProtKB-KW"/>
</dbReference>
<gene>
    <name evidence="6" type="ORF">I5M32_04380</name>
</gene>